<dbReference type="GO" id="GO:0000785">
    <property type="term" value="C:chromatin"/>
    <property type="evidence" value="ECO:0007669"/>
    <property type="project" value="TreeGrafter"/>
</dbReference>
<dbReference type="Pfam" id="PF13365">
    <property type="entry name" value="Trypsin_2"/>
    <property type="match status" value="1"/>
</dbReference>
<accession>A0AAX6S4Q9</accession>
<dbReference type="PANTHER" id="PTHR14389:SF14">
    <property type="entry name" value="SERINE PROTEASE FAM111A"/>
    <property type="match status" value="1"/>
</dbReference>
<dbReference type="RefSeq" id="XP_021103953.1">
    <property type="nucleotide sequence ID" value="XM_021248294.1"/>
</dbReference>
<dbReference type="CTD" id="63901"/>
<evidence type="ECO:0000313" key="5">
    <source>
        <dbReference type="RefSeq" id="XP_021103952.1"/>
    </source>
</evidence>
<name>A0AAX6S4Q9_HETGA</name>
<evidence type="ECO:0000256" key="1">
    <source>
        <dbReference type="SAM" id="MobiDB-lite"/>
    </source>
</evidence>
<evidence type="ECO:0000313" key="4">
    <source>
        <dbReference type="RefSeq" id="XP_012922954.1"/>
    </source>
</evidence>
<dbReference type="KEGG" id="hgl:101709738"/>
<dbReference type="RefSeq" id="XP_021103952.1">
    <property type="nucleotide sequence ID" value="XM_021248293.1"/>
</dbReference>
<dbReference type="InterPro" id="IPR009003">
    <property type="entry name" value="Peptidase_S1_PA"/>
</dbReference>
<dbReference type="SUPFAM" id="SSF50494">
    <property type="entry name" value="Trypsin-like serine proteases"/>
    <property type="match status" value="1"/>
</dbReference>
<dbReference type="AlphaFoldDB" id="A0AAX6S4Q9"/>
<dbReference type="PANTHER" id="PTHR14389">
    <property type="entry name" value="SI:CH1073-475A24.1"/>
    <property type="match status" value="1"/>
</dbReference>
<dbReference type="RefSeq" id="XP_004869784.1">
    <property type="nucleotide sequence ID" value="XM_004869727.2"/>
</dbReference>
<dbReference type="Gene3D" id="2.40.10.10">
    <property type="entry name" value="Trypsin-like serine proteases"/>
    <property type="match status" value="2"/>
</dbReference>
<evidence type="ECO:0000313" key="6">
    <source>
        <dbReference type="RefSeq" id="XP_021103953.1"/>
    </source>
</evidence>
<dbReference type="GO" id="GO:0005634">
    <property type="term" value="C:nucleus"/>
    <property type="evidence" value="ECO:0007669"/>
    <property type="project" value="TreeGrafter"/>
</dbReference>
<dbReference type="GO" id="GO:0006260">
    <property type="term" value="P:DNA replication"/>
    <property type="evidence" value="ECO:0007669"/>
    <property type="project" value="TreeGrafter"/>
</dbReference>
<feature type="compositionally biased region" description="Polar residues" evidence="1">
    <location>
        <begin position="52"/>
        <end position="69"/>
    </location>
</feature>
<reference evidence="3 4" key="1">
    <citation type="submission" date="2025-04" db="UniProtKB">
        <authorList>
            <consortium name="RefSeq"/>
        </authorList>
    </citation>
    <scope>IDENTIFICATION</scope>
</reference>
<dbReference type="InterPro" id="IPR043504">
    <property type="entry name" value="Peptidase_S1_PA_chymotrypsin"/>
</dbReference>
<dbReference type="Proteomes" id="UP000694906">
    <property type="component" value="Unplaced"/>
</dbReference>
<feature type="region of interest" description="Disordered" evidence="1">
    <location>
        <begin position="26"/>
        <end position="69"/>
    </location>
</feature>
<organism evidence="2 5">
    <name type="scientific">Heterocephalus glaber</name>
    <name type="common">Naked mole rat</name>
    <dbReference type="NCBI Taxonomy" id="10181"/>
    <lineage>
        <taxon>Eukaryota</taxon>
        <taxon>Metazoa</taxon>
        <taxon>Chordata</taxon>
        <taxon>Craniata</taxon>
        <taxon>Vertebrata</taxon>
        <taxon>Euteleostomi</taxon>
        <taxon>Mammalia</taxon>
        <taxon>Eutheria</taxon>
        <taxon>Euarchontoglires</taxon>
        <taxon>Glires</taxon>
        <taxon>Rodentia</taxon>
        <taxon>Hystricomorpha</taxon>
        <taxon>Bathyergidae</taxon>
        <taxon>Heterocephalus</taxon>
    </lineage>
</organism>
<sequence>MSGQKRRSQKVPLDIKNNMKIEDYFPQVPKEQQNSSSISQVKVRSSKRLRDITNTQGQGCSFPTQTPEDQTTPLKTIYVTLKVNPRKHQNMANMLTHSERASLYEALHTLDAVKEEAKTHQGREMLVCGKEGIEGFLNLTMPLSCLPNGSHVEITFSRRVSEQKDDNKVFGCCDRASTDCVKFYIHAVGKARKRVTKCEELCKKGNKLCVFGIKGETIKDALCRDGRFLSLLETHHWRLIGTLTSSVESGQLVDAMEGKLYQLEVEKRNSRRAAATQSSELEEHNACVLKEYIVQEYPSLKREREKIRENLKKEMKIRKMNASSLVKLHRTDFGKQTKNSTPVRTLKLLSQLSDSVGFLRWDNNGNMGCATCFVFTGSFILTCRHVIHHIVGEGAEPRKWADIIGKCVWVTFGYEDFATKDDNWFFIEPWLKISDVTVDYAVLKLKENGQQVPVGLYNRIAPVPSNGLIYIIGHPEGERKSTDACVVIPQSEREQTCERNVRESVPDSDPVYVHMYTQRSFQKILHNPDIVTYDTSFYWGSSGSPVFDSHGSLVAMHTAGITDKYLGGTFHFIEFGSAVQCILSDIMQNHKEWFEKECVSQQDVEMPSQEN</sequence>
<keyword evidence="2" id="KW-1185">Reference proteome</keyword>
<evidence type="ECO:0000313" key="2">
    <source>
        <dbReference type="Proteomes" id="UP000694906"/>
    </source>
</evidence>
<evidence type="ECO:0000313" key="3">
    <source>
        <dbReference type="RefSeq" id="XP_004869784.1"/>
    </source>
</evidence>
<proteinExistence type="predicted"/>
<dbReference type="GeneID" id="101709738"/>
<dbReference type="RefSeq" id="XP_012922954.1">
    <property type="nucleotide sequence ID" value="XM_013067500.2"/>
</dbReference>
<protein>
    <submittedName>
        <fullName evidence="3 4">Protein FAM111A isoform X1</fullName>
    </submittedName>
</protein>
<gene>
    <name evidence="3 4 5 6" type="primary">Fam111a</name>
</gene>